<feature type="region of interest" description="Disordered" evidence="2">
    <location>
        <begin position="683"/>
        <end position="706"/>
    </location>
</feature>
<feature type="compositionally biased region" description="Basic and acidic residues" evidence="2">
    <location>
        <begin position="534"/>
        <end position="543"/>
    </location>
</feature>
<dbReference type="OrthoDB" id="5383703at2759"/>
<keyword evidence="5" id="KW-1185">Reference proteome</keyword>
<evidence type="ECO:0000313" key="5">
    <source>
        <dbReference type="Proteomes" id="UP000053958"/>
    </source>
</evidence>
<feature type="domain" description="Spindle pole body-associated protein cut12" evidence="3">
    <location>
        <begin position="165"/>
        <end position="307"/>
    </location>
</feature>
<feature type="compositionally biased region" description="Basic and acidic residues" evidence="2">
    <location>
        <begin position="77"/>
        <end position="92"/>
    </location>
</feature>
<proteinExistence type="predicted"/>
<feature type="region of interest" description="Disordered" evidence="2">
    <location>
        <begin position="141"/>
        <end position="229"/>
    </location>
</feature>
<reference evidence="4 5" key="1">
    <citation type="submission" date="2015-04" db="EMBL/GenBank/DDBJ databases">
        <authorList>
            <person name="Heijne W.H."/>
            <person name="Fedorova N.D."/>
            <person name="Nierman W.C."/>
            <person name="Vollebregt A.W."/>
            <person name="Zhao Z."/>
            <person name="Wu L."/>
            <person name="Kumar M."/>
            <person name="Stam H."/>
            <person name="van den Berg M.A."/>
            <person name="Pel H.J."/>
        </authorList>
    </citation>
    <scope>NUCLEOTIDE SEQUENCE [LARGE SCALE GENOMIC DNA]</scope>
    <source>
        <strain evidence="4 5">CBS 393.64</strain>
    </source>
</reference>
<organism evidence="4 5">
    <name type="scientific">Rasamsonia emersonii (strain ATCC 16479 / CBS 393.64 / IMI 116815)</name>
    <dbReference type="NCBI Taxonomy" id="1408163"/>
    <lineage>
        <taxon>Eukaryota</taxon>
        <taxon>Fungi</taxon>
        <taxon>Dikarya</taxon>
        <taxon>Ascomycota</taxon>
        <taxon>Pezizomycotina</taxon>
        <taxon>Eurotiomycetes</taxon>
        <taxon>Eurotiomycetidae</taxon>
        <taxon>Eurotiales</taxon>
        <taxon>Trichocomaceae</taxon>
        <taxon>Rasamsonia</taxon>
    </lineage>
</organism>
<evidence type="ECO:0000259" key="3">
    <source>
        <dbReference type="Pfam" id="PF11500"/>
    </source>
</evidence>
<evidence type="ECO:0000256" key="2">
    <source>
        <dbReference type="SAM" id="MobiDB-lite"/>
    </source>
</evidence>
<feature type="coiled-coil region" evidence="1">
    <location>
        <begin position="270"/>
        <end position="297"/>
    </location>
</feature>
<dbReference type="InterPro" id="IPR021589">
    <property type="entry name" value="Cut12"/>
</dbReference>
<keyword evidence="1" id="KW-0175">Coiled coil</keyword>
<dbReference type="Proteomes" id="UP000053958">
    <property type="component" value="Unassembled WGS sequence"/>
</dbReference>
<feature type="compositionally biased region" description="Basic and acidic residues" evidence="2">
    <location>
        <begin position="177"/>
        <end position="205"/>
    </location>
</feature>
<dbReference type="STRING" id="1408163.A0A0F4YKW5"/>
<dbReference type="RefSeq" id="XP_013325357.1">
    <property type="nucleotide sequence ID" value="XM_013469903.1"/>
</dbReference>
<evidence type="ECO:0000256" key="1">
    <source>
        <dbReference type="SAM" id="Coils"/>
    </source>
</evidence>
<dbReference type="Pfam" id="PF11500">
    <property type="entry name" value="Cut12"/>
    <property type="match status" value="1"/>
</dbReference>
<feature type="region of interest" description="Disordered" evidence="2">
    <location>
        <begin position="1"/>
        <end position="125"/>
    </location>
</feature>
<feature type="region of interest" description="Disordered" evidence="2">
    <location>
        <begin position="525"/>
        <end position="659"/>
    </location>
</feature>
<sequence length="706" mass="79271">MLGWITGQNGEAAGSADDSKLPEPPETPAPVFAIRAFKSALFGTPGAEEDENGEPSVRPKRHADRLQQREGTVPQAAEERQADAKEDKKEDQQPAPQSAASPTKSILVTPGTTSNRRKTVSFGDVVLHNDQEKDLVLSKTANTTFHPPSGNVSCQWMSGQSEGKSKPRSKLTQTLLDAREESTKEELPRHIEPAKIDKGSAKETQEAPVLPKAEENNDETINLDEPRSQSGQYWKAEFENYRKKTNLEMRKLIQYRSAAKSYARKKDAEALRLAEKLRAEEAKVAEMERQVTGLASNMVGGAGDADKEKLLQELAKQTALAVQYKHKVDTLRKALEQHGVVGSPNEQQEAENPSKGVDEELRKTQQALEQANATIEEMKRQQGDLKKLQDLVQSSERKASELEKENYSLKETLARVKQEMNKYEGRRKEKEAKLKQREAKLESRIQEYREKLKAAAKERREAEDALKRSFQEERKGYQEQIEALKSKITTLERLARVGHSEESAYNPRKDYTGVQVQDFGAQHGQLRKQAKYNSQHDFHDSRRPGGGVKISEQDAEPLIWLDDSPPRLSHRRSNTLPGNDDLAVPPSSPPPLPENRHLKHPRRSFESPRPTMITFPTQAADREDHPRTRQRHPPKKDASDTFAAQHAGSAAHVGSESMLHSRVSLASVKRDALSPERIAAAKARLKQKEESRKKGDGKENIREVLI</sequence>
<dbReference type="EMBL" id="LASV01000422">
    <property type="protein sequence ID" value="KKA18745.1"/>
    <property type="molecule type" value="Genomic_DNA"/>
</dbReference>
<dbReference type="GeneID" id="25319570"/>
<feature type="region of interest" description="Disordered" evidence="2">
    <location>
        <begin position="337"/>
        <end position="361"/>
    </location>
</feature>
<gene>
    <name evidence="4" type="ORF">T310_7294</name>
</gene>
<name>A0A0F4YKW5_RASE3</name>
<feature type="compositionally biased region" description="Polar residues" evidence="2">
    <location>
        <begin position="141"/>
        <end position="162"/>
    </location>
</feature>
<protein>
    <recommendedName>
        <fullName evidence="3">Spindle pole body-associated protein cut12 domain-containing protein</fullName>
    </recommendedName>
</protein>
<feature type="compositionally biased region" description="Polar residues" evidence="2">
    <location>
        <begin position="94"/>
        <end position="114"/>
    </location>
</feature>
<dbReference type="AlphaFoldDB" id="A0A0F4YKW5"/>
<comment type="caution">
    <text evidence="4">The sequence shown here is derived from an EMBL/GenBank/DDBJ whole genome shotgun (WGS) entry which is preliminary data.</text>
</comment>
<feature type="compositionally biased region" description="Basic and acidic residues" evidence="2">
    <location>
        <begin position="686"/>
        <end position="706"/>
    </location>
</feature>
<evidence type="ECO:0000313" key="4">
    <source>
        <dbReference type="EMBL" id="KKA18745.1"/>
    </source>
</evidence>
<accession>A0A0F4YKW5</accession>